<dbReference type="RefSeq" id="XP_018993877.1">
    <property type="nucleotide sequence ID" value="XM_019138440.1"/>
</dbReference>
<dbReference type="AlphaFoldDB" id="A0A1E3HTQ0"/>
<evidence type="ECO:0000256" key="3">
    <source>
        <dbReference type="SAM" id="MobiDB-lite"/>
    </source>
</evidence>
<dbReference type="OrthoDB" id="361870at2759"/>
<dbReference type="SUPFAM" id="SSF143800">
    <property type="entry name" value="L28p-like"/>
    <property type="match status" value="1"/>
</dbReference>
<feature type="region of interest" description="Disordered" evidence="3">
    <location>
        <begin position="129"/>
        <end position="156"/>
    </location>
</feature>
<organism evidence="4 5">
    <name type="scientific">Cryptococcus amylolentus CBS 6039</name>
    <dbReference type="NCBI Taxonomy" id="1295533"/>
    <lineage>
        <taxon>Eukaryota</taxon>
        <taxon>Fungi</taxon>
        <taxon>Dikarya</taxon>
        <taxon>Basidiomycota</taxon>
        <taxon>Agaricomycotina</taxon>
        <taxon>Tremellomycetes</taxon>
        <taxon>Tremellales</taxon>
        <taxon>Cryptococcaceae</taxon>
        <taxon>Cryptococcus</taxon>
    </lineage>
</organism>
<dbReference type="InterPro" id="IPR034704">
    <property type="entry name" value="Ribosomal_bL28/bL31-like_sf"/>
</dbReference>
<accession>A0A1E3HTQ0</accession>
<name>A0A1E3HTQ0_9TREE</name>
<comment type="caution">
    <text evidence="4">The sequence shown here is derived from an EMBL/GenBank/DDBJ whole genome shotgun (WGS) entry which is preliminary data.</text>
</comment>
<reference evidence="4 5" key="1">
    <citation type="submission" date="2016-06" db="EMBL/GenBank/DDBJ databases">
        <title>Evolution of pathogenesis and genome organization in the Tremellales.</title>
        <authorList>
            <person name="Cuomo C."/>
            <person name="Litvintseva A."/>
            <person name="Heitman J."/>
            <person name="Chen Y."/>
            <person name="Sun S."/>
            <person name="Springer D."/>
            <person name="Dromer F."/>
            <person name="Young S."/>
            <person name="Zeng Q."/>
            <person name="Chapman S."/>
            <person name="Gujja S."/>
            <person name="Saif S."/>
            <person name="Birren B."/>
        </authorList>
    </citation>
    <scope>NUCLEOTIDE SEQUENCE [LARGE SCALE GENOMIC DNA]</scope>
    <source>
        <strain evidence="4 5">CBS 6039</strain>
    </source>
</reference>
<evidence type="ECO:0000256" key="2">
    <source>
        <dbReference type="ARBA" id="ARBA00023274"/>
    </source>
</evidence>
<keyword evidence="5" id="KW-1185">Reference proteome</keyword>
<protein>
    <submittedName>
        <fullName evidence="4">Uncharacterized protein</fullName>
    </submittedName>
</protein>
<proteinExistence type="predicted"/>
<evidence type="ECO:0000256" key="1">
    <source>
        <dbReference type="ARBA" id="ARBA00022980"/>
    </source>
</evidence>
<gene>
    <name evidence="4" type="ORF">L202_04377</name>
</gene>
<dbReference type="STRING" id="1295533.A0A1E3HTQ0"/>
<evidence type="ECO:0000313" key="5">
    <source>
        <dbReference type="Proteomes" id="UP000094065"/>
    </source>
</evidence>
<keyword evidence="2" id="KW-0687">Ribonucleoprotein</keyword>
<dbReference type="GeneID" id="30155686"/>
<dbReference type="Proteomes" id="UP000094065">
    <property type="component" value="Unassembled WGS sequence"/>
</dbReference>
<keyword evidence="1" id="KW-0689">Ribosomal protein</keyword>
<dbReference type="GO" id="GO:1990904">
    <property type="term" value="C:ribonucleoprotein complex"/>
    <property type="evidence" value="ECO:0007669"/>
    <property type="project" value="UniProtKB-KW"/>
</dbReference>
<feature type="compositionally biased region" description="Basic and acidic residues" evidence="3">
    <location>
        <begin position="136"/>
        <end position="146"/>
    </location>
</feature>
<evidence type="ECO:0000313" key="4">
    <source>
        <dbReference type="EMBL" id="ODN78831.1"/>
    </source>
</evidence>
<dbReference type="GO" id="GO:0005840">
    <property type="term" value="C:ribosome"/>
    <property type="evidence" value="ECO:0007669"/>
    <property type="project" value="UniProtKB-KW"/>
</dbReference>
<sequence>MSVPVRLLTARATTPAILPLAMTRSGNNKPKSLQKTKRVFKPNLTRADWPVTVLGGPVAHGEVLPKLKAVKMSVRRIRDVEKAGGIEGLLLSRRPKDLTPYGALLRSQLFEQLHQVKRDVELERRSTESFESLESGIHDEKLEQVETQKQPLLEGQ</sequence>
<dbReference type="EMBL" id="AWGJ01000006">
    <property type="protein sequence ID" value="ODN78831.1"/>
    <property type="molecule type" value="Genomic_DNA"/>
</dbReference>